<name>A0A645AT25_9ZZZZ</name>
<dbReference type="EMBL" id="VSSQ01015651">
    <property type="protein sequence ID" value="MPM56229.1"/>
    <property type="molecule type" value="Genomic_DNA"/>
</dbReference>
<evidence type="ECO:0000313" key="1">
    <source>
        <dbReference type="EMBL" id="MPM56229.1"/>
    </source>
</evidence>
<reference evidence="1" key="1">
    <citation type="submission" date="2019-08" db="EMBL/GenBank/DDBJ databases">
        <authorList>
            <person name="Kucharzyk K."/>
            <person name="Murdoch R.W."/>
            <person name="Higgins S."/>
            <person name="Loffler F."/>
        </authorList>
    </citation>
    <scope>NUCLEOTIDE SEQUENCE</scope>
</reference>
<dbReference type="AlphaFoldDB" id="A0A645AT25"/>
<proteinExistence type="predicted"/>
<sequence>MPQLGNGIEHFHKHILLKIRAREKRHAVRVHEYARWPTAVAGERLAGAHIDAVDVGALLAVDLDGDIIAVEQLGHVVVLKALVRHHVAPVARGVADGEEYGFILAPRLFKRRVTPRVPVDGVVRVLQKIRRFFVYQAVGDFTCHMAAPPWLGFS</sequence>
<protein>
    <submittedName>
        <fullName evidence="1">Uncharacterized protein</fullName>
    </submittedName>
</protein>
<comment type="caution">
    <text evidence="1">The sequence shown here is derived from an EMBL/GenBank/DDBJ whole genome shotgun (WGS) entry which is preliminary data.</text>
</comment>
<organism evidence="1">
    <name type="scientific">bioreactor metagenome</name>
    <dbReference type="NCBI Taxonomy" id="1076179"/>
    <lineage>
        <taxon>unclassified sequences</taxon>
        <taxon>metagenomes</taxon>
        <taxon>ecological metagenomes</taxon>
    </lineage>
</organism>
<accession>A0A645AT25</accession>
<gene>
    <name evidence="1" type="ORF">SDC9_103031</name>
</gene>